<reference evidence="1" key="1">
    <citation type="submission" date="2021-02" db="EMBL/GenBank/DDBJ databases">
        <title>Genome sequence of Rhodospirillales sp. strain TMPK1 isolated from soil.</title>
        <authorList>
            <person name="Nakai R."/>
            <person name="Kusada H."/>
            <person name="Tamaki H."/>
        </authorList>
    </citation>
    <scope>NUCLEOTIDE SEQUENCE</scope>
    <source>
        <strain evidence="1">TMPK1</strain>
    </source>
</reference>
<dbReference type="Pfam" id="PF10722">
    <property type="entry name" value="YbjN"/>
    <property type="match status" value="1"/>
</dbReference>
<accession>A0A8S8XES3</accession>
<gene>
    <name evidence="1" type="ORF">TMPK1_26580</name>
</gene>
<evidence type="ECO:0000313" key="1">
    <source>
        <dbReference type="EMBL" id="GIL40421.1"/>
    </source>
</evidence>
<dbReference type="InterPro" id="IPR019660">
    <property type="entry name" value="Put_sensory_transdc_reg_YbjN"/>
</dbReference>
<dbReference type="CDD" id="cd17033">
    <property type="entry name" value="DR1245-like"/>
    <property type="match status" value="1"/>
</dbReference>
<dbReference type="RefSeq" id="WP_420243519.1">
    <property type="nucleotide sequence ID" value="NZ_BOPV01000001.1"/>
</dbReference>
<comment type="caution">
    <text evidence="1">The sequence shown here is derived from an EMBL/GenBank/DDBJ whole genome shotgun (WGS) entry which is preliminary data.</text>
</comment>
<organism evidence="1 2">
    <name type="scientific">Roseiterribacter gracilis</name>
    <dbReference type="NCBI Taxonomy" id="2812848"/>
    <lineage>
        <taxon>Bacteria</taxon>
        <taxon>Pseudomonadati</taxon>
        <taxon>Pseudomonadota</taxon>
        <taxon>Alphaproteobacteria</taxon>
        <taxon>Rhodospirillales</taxon>
        <taxon>Roseiterribacteraceae</taxon>
        <taxon>Roseiterribacter</taxon>
    </lineage>
</organism>
<dbReference type="EMBL" id="BOPV01000001">
    <property type="protein sequence ID" value="GIL40421.1"/>
    <property type="molecule type" value="Genomic_DNA"/>
</dbReference>
<sequence>MSLPTIEVSAQATNPLDLVEELVLANDWPFQRSADDEILIEIGGRWSDYRLFFVWQEEVSALQFCNRLDIKVPVKKRADVHDLLIRVNERLWVGHFDVSADDDTIMFRHTSLMRGVGGASPEQIEDLVELGLVECERYYPAFQLVIWGGKSADEAIQAAILDPQGEA</sequence>
<keyword evidence="2" id="KW-1185">Reference proteome</keyword>
<evidence type="ECO:0000313" key="2">
    <source>
        <dbReference type="Proteomes" id="UP000681075"/>
    </source>
</evidence>
<proteinExistence type="predicted"/>
<evidence type="ECO:0008006" key="3">
    <source>
        <dbReference type="Google" id="ProtNLM"/>
    </source>
</evidence>
<dbReference type="AlphaFoldDB" id="A0A8S8XES3"/>
<protein>
    <recommendedName>
        <fullName evidence="3">YbjN domain-containing protein</fullName>
    </recommendedName>
</protein>
<name>A0A8S8XES3_9PROT</name>
<dbReference type="Proteomes" id="UP000681075">
    <property type="component" value="Unassembled WGS sequence"/>
</dbReference>